<organism evidence="8 9">
    <name type="scientific">Hymenobacter elongatus</name>
    <dbReference type="NCBI Taxonomy" id="877208"/>
    <lineage>
        <taxon>Bacteria</taxon>
        <taxon>Pseudomonadati</taxon>
        <taxon>Bacteroidota</taxon>
        <taxon>Cytophagia</taxon>
        <taxon>Cytophagales</taxon>
        <taxon>Hymenobacteraceae</taxon>
        <taxon>Hymenobacter</taxon>
    </lineage>
</organism>
<dbReference type="GO" id="GO:0030170">
    <property type="term" value="F:pyridoxal phosphate binding"/>
    <property type="evidence" value="ECO:0007669"/>
    <property type="project" value="InterPro"/>
</dbReference>
<dbReference type="PROSITE" id="PS00105">
    <property type="entry name" value="AA_TRANSFER_CLASS_1"/>
    <property type="match status" value="1"/>
</dbReference>
<dbReference type="GO" id="GO:0006520">
    <property type="term" value="P:amino acid metabolic process"/>
    <property type="evidence" value="ECO:0007669"/>
    <property type="project" value="InterPro"/>
</dbReference>
<dbReference type="InterPro" id="IPR015422">
    <property type="entry name" value="PyrdxlP-dep_Trfase_small"/>
</dbReference>
<sequence length="409" mass="44473">MVPHSSPFLLADRLNTLGESQTLAMTVRARALRAQGHPVINLSLGEPDFGTAPHIREAAKQAIDEGNSWYTPVAGTLELRTAIADKLRRENNIDWNAENIIVSTGAKQALANVILALVNPGDEVLIFSPYWLTYHELVKLAGGIPVLLEGPVAKQRKATAAQLAAAISPRARLIIYSSPCNPTGAIFSRAELTQIAEVVARHPHVLIVADEIYEHIRFQPDYFSIASLDFIKEQVITVNGFSKGYAMTGWRVGYLAAARWVVQACNIVQGQVTSGPCAISQKAALAALTGTQAPVLAMREVYRRRRDVLVELLRDIPHLSVDVPVGAFFLLPDISYYLGRRVGGQPLATAQAVCSWLLEEAHVAVVTGEPFGAPTCIRISYATSEENLREALLRMKGAFAGLVNKLQEA</sequence>
<name>A0A4Z0PKW0_9BACT</name>
<dbReference type="SUPFAM" id="SSF53383">
    <property type="entry name" value="PLP-dependent transferases"/>
    <property type="match status" value="1"/>
</dbReference>
<evidence type="ECO:0000313" key="8">
    <source>
        <dbReference type="EMBL" id="TGE15084.1"/>
    </source>
</evidence>
<evidence type="ECO:0000259" key="7">
    <source>
        <dbReference type="Pfam" id="PF00155"/>
    </source>
</evidence>
<dbReference type="GO" id="GO:0008483">
    <property type="term" value="F:transaminase activity"/>
    <property type="evidence" value="ECO:0007669"/>
    <property type="project" value="UniProtKB-KW"/>
</dbReference>
<dbReference type="EC" id="2.6.1.-" evidence="6"/>
<keyword evidence="4 6" id="KW-0808">Transferase</keyword>
<dbReference type="FunFam" id="3.40.640.10:FF:000033">
    <property type="entry name" value="Aspartate aminotransferase"/>
    <property type="match status" value="1"/>
</dbReference>
<feature type="domain" description="Aminotransferase class I/classII large" evidence="7">
    <location>
        <begin position="38"/>
        <end position="392"/>
    </location>
</feature>
<keyword evidence="9" id="KW-1185">Reference proteome</keyword>
<evidence type="ECO:0000256" key="1">
    <source>
        <dbReference type="ARBA" id="ARBA00001933"/>
    </source>
</evidence>
<evidence type="ECO:0000256" key="3">
    <source>
        <dbReference type="ARBA" id="ARBA00022576"/>
    </source>
</evidence>
<evidence type="ECO:0000256" key="4">
    <source>
        <dbReference type="ARBA" id="ARBA00022679"/>
    </source>
</evidence>
<comment type="caution">
    <text evidence="8">The sequence shown here is derived from an EMBL/GenBank/DDBJ whole genome shotgun (WGS) entry which is preliminary data.</text>
</comment>
<proteinExistence type="inferred from homology"/>
<dbReference type="InterPro" id="IPR015421">
    <property type="entry name" value="PyrdxlP-dep_Trfase_major"/>
</dbReference>
<dbReference type="InterPro" id="IPR004838">
    <property type="entry name" value="NHTrfase_class1_PyrdxlP-BS"/>
</dbReference>
<comment type="similarity">
    <text evidence="2 6">Belongs to the class-I pyridoxal-phosphate-dependent aminotransferase family.</text>
</comment>
<protein>
    <recommendedName>
        <fullName evidence="6">Aminotransferase</fullName>
        <ecNumber evidence="6">2.6.1.-</ecNumber>
    </recommendedName>
</protein>
<keyword evidence="5" id="KW-0663">Pyridoxal phosphate</keyword>
<gene>
    <name evidence="8" type="ORF">E5J99_13700</name>
</gene>
<dbReference type="InterPro" id="IPR015424">
    <property type="entry name" value="PyrdxlP-dep_Trfase"/>
</dbReference>
<dbReference type="PANTHER" id="PTHR46383:SF1">
    <property type="entry name" value="ASPARTATE AMINOTRANSFERASE"/>
    <property type="match status" value="1"/>
</dbReference>
<dbReference type="Gene3D" id="3.90.1150.10">
    <property type="entry name" value="Aspartate Aminotransferase, domain 1"/>
    <property type="match status" value="1"/>
</dbReference>
<dbReference type="Gene3D" id="3.40.640.10">
    <property type="entry name" value="Type I PLP-dependent aspartate aminotransferase-like (Major domain)"/>
    <property type="match status" value="1"/>
</dbReference>
<comment type="cofactor">
    <cofactor evidence="1 6">
        <name>pyridoxal 5'-phosphate</name>
        <dbReference type="ChEBI" id="CHEBI:597326"/>
    </cofactor>
</comment>
<dbReference type="AlphaFoldDB" id="A0A4Z0PKW0"/>
<dbReference type="CDD" id="cd00609">
    <property type="entry name" value="AAT_like"/>
    <property type="match status" value="1"/>
</dbReference>
<evidence type="ECO:0000313" key="9">
    <source>
        <dbReference type="Proteomes" id="UP000297739"/>
    </source>
</evidence>
<dbReference type="RefSeq" id="WP_135498379.1">
    <property type="nucleotide sequence ID" value="NZ_SRLD01000026.1"/>
</dbReference>
<dbReference type="InterPro" id="IPR004839">
    <property type="entry name" value="Aminotransferase_I/II_large"/>
</dbReference>
<dbReference type="Pfam" id="PF00155">
    <property type="entry name" value="Aminotran_1_2"/>
    <property type="match status" value="1"/>
</dbReference>
<dbReference type="EMBL" id="SRLD01000026">
    <property type="protein sequence ID" value="TGE15084.1"/>
    <property type="molecule type" value="Genomic_DNA"/>
</dbReference>
<dbReference type="Proteomes" id="UP000297739">
    <property type="component" value="Unassembled WGS sequence"/>
</dbReference>
<dbReference type="InterPro" id="IPR050596">
    <property type="entry name" value="AspAT/PAT-like"/>
</dbReference>
<evidence type="ECO:0000256" key="2">
    <source>
        <dbReference type="ARBA" id="ARBA00007441"/>
    </source>
</evidence>
<accession>A0A4Z0PKW0</accession>
<reference evidence="8 9" key="1">
    <citation type="submission" date="2019-04" db="EMBL/GenBank/DDBJ databases">
        <authorList>
            <person name="Feng G."/>
            <person name="Zhang J."/>
            <person name="Zhu H."/>
        </authorList>
    </citation>
    <scope>NUCLEOTIDE SEQUENCE [LARGE SCALE GENOMIC DNA]</scope>
    <source>
        <strain evidence="8 9">JCM 17223</strain>
    </source>
</reference>
<evidence type="ECO:0000256" key="5">
    <source>
        <dbReference type="ARBA" id="ARBA00022898"/>
    </source>
</evidence>
<evidence type="ECO:0000256" key="6">
    <source>
        <dbReference type="RuleBase" id="RU000481"/>
    </source>
</evidence>
<keyword evidence="3 6" id="KW-0032">Aminotransferase</keyword>
<dbReference type="OrthoDB" id="1489696at2"/>
<dbReference type="PANTHER" id="PTHR46383">
    <property type="entry name" value="ASPARTATE AMINOTRANSFERASE"/>
    <property type="match status" value="1"/>
</dbReference>